<keyword evidence="2 3" id="KW-0802">TPR repeat</keyword>
<evidence type="ECO:0000256" key="3">
    <source>
        <dbReference type="PROSITE-ProRule" id="PRU00339"/>
    </source>
</evidence>
<dbReference type="PANTHER" id="PTHR45641:SF19">
    <property type="entry name" value="NEPHROCYSTIN-3"/>
    <property type="match status" value="1"/>
</dbReference>
<dbReference type="RefSeq" id="WP_135196137.1">
    <property type="nucleotide sequence ID" value="NZ_SPVI01000001.1"/>
</dbReference>
<dbReference type="PROSITE" id="PS50293">
    <property type="entry name" value="TPR_REGION"/>
    <property type="match status" value="1"/>
</dbReference>
<dbReference type="EMBL" id="SPVI01000001">
    <property type="protein sequence ID" value="TFW45087.1"/>
    <property type="molecule type" value="Genomic_DNA"/>
</dbReference>
<sequence>MSQICISNPRTSLRIRWLKALLPFSLLFLMFGAEAALGAVSDKAVSLFAAGQYQATIEEADRVLEADPANSEALNIKALAVSVLGDDRTAIVLVTQALEAAKQNGHASTAQQATYWNNLGYLHERLRNFEIALGYYETSLKMRLAVLGTDDLIIADSYNNIGTAQSKLGRYEEAFENLRKNIALRKRLLGDNDASVAVSLNNLGNAYNLQGKYEAALPLFQQALDIDMALHGPRHPTVAIRWNNLGDAYRGLGQYDKAEAFLTMALNSDQATFGEHHPKIILRHFNLARVYEAQGDTAKARAAYTKALQILRQVDPDDLAQIRYFEEKLRTLQG</sequence>
<dbReference type="Pfam" id="PF13432">
    <property type="entry name" value="TPR_16"/>
    <property type="match status" value="1"/>
</dbReference>
<dbReference type="PROSITE" id="PS50005">
    <property type="entry name" value="TPR"/>
    <property type="match status" value="3"/>
</dbReference>
<protein>
    <submittedName>
        <fullName evidence="4">Tetratricopeptide repeat protein</fullName>
    </submittedName>
</protein>
<evidence type="ECO:0000313" key="4">
    <source>
        <dbReference type="EMBL" id="TFW45087.1"/>
    </source>
</evidence>
<feature type="repeat" description="TPR" evidence="3">
    <location>
        <begin position="239"/>
        <end position="272"/>
    </location>
</feature>
<dbReference type="Pfam" id="PF13424">
    <property type="entry name" value="TPR_12"/>
    <property type="match status" value="2"/>
</dbReference>
<dbReference type="Gene3D" id="1.25.40.10">
    <property type="entry name" value="Tetratricopeptide repeat domain"/>
    <property type="match status" value="2"/>
</dbReference>
<dbReference type="SMART" id="SM00028">
    <property type="entry name" value="TPR"/>
    <property type="match status" value="7"/>
</dbReference>
<accession>A0A4Y9TQ15</accession>
<feature type="repeat" description="TPR" evidence="3">
    <location>
        <begin position="197"/>
        <end position="230"/>
    </location>
</feature>
<dbReference type="SUPFAM" id="SSF48452">
    <property type="entry name" value="TPR-like"/>
    <property type="match status" value="3"/>
</dbReference>
<dbReference type="Proteomes" id="UP000297322">
    <property type="component" value="Unassembled WGS sequence"/>
</dbReference>
<feature type="repeat" description="TPR" evidence="3">
    <location>
        <begin position="155"/>
        <end position="188"/>
    </location>
</feature>
<gene>
    <name evidence="4" type="ORF">E4T65_01130</name>
</gene>
<dbReference type="Pfam" id="PF07719">
    <property type="entry name" value="TPR_2"/>
    <property type="match status" value="1"/>
</dbReference>
<dbReference type="AlphaFoldDB" id="A0A4Y9TQ15"/>
<dbReference type="PANTHER" id="PTHR45641">
    <property type="entry name" value="TETRATRICOPEPTIDE REPEAT PROTEIN (AFU_ORTHOLOGUE AFUA_6G03870)"/>
    <property type="match status" value="1"/>
</dbReference>
<dbReference type="InterPro" id="IPR013105">
    <property type="entry name" value="TPR_2"/>
</dbReference>
<dbReference type="InterPro" id="IPR019734">
    <property type="entry name" value="TPR_rpt"/>
</dbReference>
<proteinExistence type="predicted"/>
<evidence type="ECO:0000313" key="5">
    <source>
        <dbReference type="Proteomes" id="UP000297322"/>
    </source>
</evidence>
<keyword evidence="1" id="KW-0677">Repeat</keyword>
<evidence type="ECO:0000256" key="1">
    <source>
        <dbReference type="ARBA" id="ARBA00022737"/>
    </source>
</evidence>
<evidence type="ECO:0000256" key="2">
    <source>
        <dbReference type="ARBA" id="ARBA00022803"/>
    </source>
</evidence>
<dbReference type="InterPro" id="IPR011990">
    <property type="entry name" value="TPR-like_helical_dom_sf"/>
</dbReference>
<reference evidence="4 5" key="1">
    <citation type="submission" date="2019-03" db="EMBL/GenBank/DDBJ databases">
        <title>Biocontrol and xenobiotic degradation properties of endophytic Pseudomonas fluorescens strain BRZ63.</title>
        <authorList>
            <person name="Chlebek D.A."/>
            <person name="Pinski A."/>
            <person name="Zur J.P."/>
            <person name="Michalska J."/>
            <person name="Hupert-Kocurek K.T."/>
        </authorList>
    </citation>
    <scope>NUCLEOTIDE SEQUENCE [LARGE SCALE GENOMIC DNA]</scope>
    <source>
        <strain evidence="4 5">BRZ63</strain>
    </source>
</reference>
<name>A0A4Y9TQ15_PSEFL</name>
<organism evidence="4 5">
    <name type="scientific">Pseudomonas fluorescens</name>
    <dbReference type="NCBI Taxonomy" id="294"/>
    <lineage>
        <taxon>Bacteria</taxon>
        <taxon>Pseudomonadati</taxon>
        <taxon>Pseudomonadota</taxon>
        <taxon>Gammaproteobacteria</taxon>
        <taxon>Pseudomonadales</taxon>
        <taxon>Pseudomonadaceae</taxon>
        <taxon>Pseudomonas</taxon>
    </lineage>
</organism>
<comment type="caution">
    <text evidence="4">The sequence shown here is derived from an EMBL/GenBank/DDBJ whole genome shotgun (WGS) entry which is preliminary data.</text>
</comment>